<name>A0A399RMS4_9PROT</name>
<evidence type="ECO:0000313" key="2">
    <source>
        <dbReference type="EMBL" id="RIJ32976.1"/>
    </source>
</evidence>
<dbReference type="RefSeq" id="WP_119375056.1">
    <property type="nucleotide sequence ID" value="NZ_QWFX01000005.1"/>
</dbReference>
<evidence type="ECO:0000259" key="1">
    <source>
        <dbReference type="SMART" id="SM00587"/>
    </source>
</evidence>
<organism evidence="2 3">
    <name type="scientific">Henriciella mobilis</name>
    <dbReference type="NCBI Taxonomy" id="2305467"/>
    <lineage>
        <taxon>Bacteria</taxon>
        <taxon>Pseudomonadati</taxon>
        <taxon>Pseudomonadota</taxon>
        <taxon>Alphaproteobacteria</taxon>
        <taxon>Hyphomonadales</taxon>
        <taxon>Hyphomonadaceae</taxon>
        <taxon>Henriciella</taxon>
    </lineage>
</organism>
<gene>
    <name evidence="2" type="ORF">D1223_03780</name>
</gene>
<dbReference type="AlphaFoldDB" id="A0A399RMS4"/>
<proteinExistence type="predicted"/>
<dbReference type="EMBL" id="QWFX01000005">
    <property type="protein sequence ID" value="RIJ32976.1"/>
    <property type="molecule type" value="Genomic_DNA"/>
</dbReference>
<sequence>MMPDIRDWKAIDADWLTGALAAGGIDAKVRAFEAGKVGTGQIGDCVRFKLDYEHAAPGAPRTLVGKFPAEGQESRAAGIQLGNYHREVKFYQLLQPDARITTPPCYFTDVNEETHDFVLLMGDLAPAEQGDQLAGVTLDQARLVVKEAAKLHSAFWNDDRLDDYAWVMNTKNAPNPLDPDMIAALWQGFKARYGDRVSPEAARIGDAMSRNLDAQTTFRDGSRSLIHSDFRPDNMLFNPASEDRPVTVVDWQSFGYGPAGADVGYFISGAIDPETRRRNEAALIDLYLAEMDRLGASDYAREEFTRHYIAGAFQHFFTAFFAAMLVTQTARGDDMFFRMLNGAVDLISDHDALDWYD</sequence>
<dbReference type="SUPFAM" id="SSF56112">
    <property type="entry name" value="Protein kinase-like (PK-like)"/>
    <property type="match status" value="1"/>
</dbReference>
<accession>A0A399RMS4</accession>
<reference evidence="2 3" key="1">
    <citation type="submission" date="2018-08" db="EMBL/GenBank/DDBJ databases">
        <title>Henriciella mobilis sp. nov., isolated from seawater.</title>
        <authorList>
            <person name="Cheng H."/>
            <person name="Wu Y.-H."/>
            <person name="Xu X.-W."/>
            <person name="Guo L.-L."/>
        </authorList>
    </citation>
    <scope>NUCLEOTIDE SEQUENCE [LARGE SCALE GENOMIC DNA]</scope>
    <source>
        <strain evidence="2 3">JN25</strain>
    </source>
</reference>
<protein>
    <submittedName>
        <fullName evidence="2">DUF1679 domain-containing protein</fullName>
    </submittedName>
</protein>
<comment type="caution">
    <text evidence="2">The sequence shown here is derived from an EMBL/GenBank/DDBJ whole genome shotgun (WGS) entry which is preliminary data.</text>
</comment>
<dbReference type="PANTHER" id="PTHR11012">
    <property type="entry name" value="PROTEIN KINASE-LIKE DOMAIN-CONTAINING"/>
    <property type="match status" value="1"/>
</dbReference>
<dbReference type="SMART" id="SM00587">
    <property type="entry name" value="CHK"/>
    <property type="match status" value="1"/>
</dbReference>
<dbReference type="Proteomes" id="UP000266385">
    <property type="component" value="Unassembled WGS sequence"/>
</dbReference>
<feature type="domain" description="CHK kinase-like" evidence="1">
    <location>
        <begin position="119"/>
        <end position="297"/>
    </location>
</feature>
<dbReference type="InterPro" id="IPR004119">
    <property type="entry name" value="EcKL"/>
</dbReference>
<dbReference type="InterPro" id="IPR015897">
    <property type="entry name" value="CHK_kinase-like"/>
</dbReference>
<dbReference type="PANTHER" id="PTHR11012:SF30">
    <property type="entry name" value="PROTEIN KINASE-LIKE DOMAIN-CONTAINING"/>
    <property type="match status" value="1"/>
</dbReference>
<dbReference type="Pfam" id="PF02958">
    <property type="entry name" value="EcKL"/>
    <property type="match status" value="1"/>
</dbReference>
<evidence type="ECO:0000313" key="3">
    <source>
        <dbReference type="Proteomes" id="UP000266385"/>
    </source>
</evidence>
<keyword evidence="3" id="KW-1185">Reference proteome</keyword>
<dbReference type="Gene3D" id="3.90.1200.10">
    <property type="match status" value="1"/>
</dbReference>
<dbReference type="OrthoDB" id="3806873at2"/>
<dbReference type="InterPro" id="IPR011009">
    <property type="entry name" value="Kinase-like_dom_sf"/>
</dbReference>